<dbReference type="Proteomes" id="UP001054889">
    <property type="component" value="Unassembled WGS sequence"/>
</dbReference>
<dbReference type="AlphaFoldDB" id="A0AAV5DUB5"/>
<comment type="caution">
    <text evidence="1">The sequence shown here is derived from an EMBL/GenBank/DDBJ whole genome shotgun (WGS) entry which is preliminary data.</text>
</comment>
<accession>A0AAV5DUB5</accession>
<reference evidence="1" key="2">
    <citation type="submission" date="2021-12" db="EMBL/GenBank/DDBJ databases">
        <title>Resequencing data analysis of finger millet.</title>
        <authorList>
            <person name="Hatakeyama M."/>
            <person name="Aluri S."/>
            <person name="Balachadran M.T."/>
            <person name="Sivarajan S.R."/>
            <person name="Poveda L."/>
            <person name="Shimizu-Inatsugi R."/>
            <person name="Schlapbach R."/>
            <person name="Sreeman S.M."/>
            <person name="Shimizu K.K."/>
        </authorList>
    </citation>
    <scope>NUCLEOTIDE SEQUENCE</scope>
</reference>
<evidence type="ECO:0000313" key="2">
    <source>
        <dbReference type="Proteomes" id="UP001054889"/>
    </source>
</evidence>
<organism evidence="1 2">
    <name type="scientific">Eleusine coracana subsp. coracana</name>
    <dbReference type="NCBI Taxonomy" id="191504"/>
    <lineage>
        <taxon>Eukaryota</taxon>
        <taxon>Viridiplantae</taxon>
        <taxon>Streptophyta</taxon>
        <taxon>Embryophyta</taxon>
        <taxon>Tracheophyta</taxon>
        <taxon>Spermatophyta</taxon>
        <taxon>Magnoliopsida</taxon>
        <taxon>Liliopsida</taxon>
        <taxon>Poales</taxon>
        <taxon>Poaceae</taxon>
        <taxon>PACMAD clade</taxon>
        <taxon>Chloridoideae</taxon>
        <taxon>Cynodonteae</taxon>
        <taxon>Eleusininae</taxon>
        <taxon>Eleusine</taxon>
    </lineage>
</organism>
<keyword evidence="2" id="KW-1185">Reference proteome</keyword>
<gene>
    <name evidence="1" type="primary">gb00222</name>
    <name evidence="1" type="ORF">PR202_gb00222</name>
</gene>
<evidence type="ECO:0000313" key="1">
    <source>
        <dbReference type="EMBL" id="GJN13510.1"/>
    </source>
</evidence>
<proteinExistence type="predicted"/>
<dbReference type="EMBL" id="BQKI01000071">
    <property type="protein sequence ID" value="GJN13510.1"/>
    <property type="molecule type" value="Genomic_DNA"/>
</dbReference>
<reference evidence="1" key="1">
    <citation type="journal article" date="2018" name="DNA Res.">
        <title>Multiple hybrid de novo genome assembly of finger millet, an orphan allotetraploid crop.</title>
        <authorList>
            <person name="Hatakeyama M."/>
            <person name="Aluri S."/>
            <person name="Balachadran M.T."/>
            <person name="Sivarajan S.R."/>
            <person name="Patrignani A."/>
            <person name="Gruter S."/>
            <person name="Poveda L."/>
            <person name="Shimizu-Inatsugi R."/>
            <person name="Baeten J."/>
            <person name="Francoijs K.J."/>
            <person name="Nataraja K.N."/>
            <person name="Reddy Y.A.N."/>
            <person name="Phadnis S."/>
            <person name="Ravikumar R.L."/>
            <person name="Schlapbach R."/>
            <person name="Sreeman S.M."/>
            <person name="Shimizu K.K."/>
        </authorList>
    </citation>
    <scope>NUCLEOTIDE SEQUENCE</scope>
</reference>
<name>A0AAV5DUB5_ELECO</name>
<sequence>MDVGHGGPIALLLVPAHDGEKAALALASAFVLEWWPEHHREGGEGVGAVDAATGQHVSSVPGALWVLSVNSGHMFVARLGKMSTSPKERTMEKCIAPSRPQLSTIRAQCSTPSKRTRTVGRQLSVAGIQSFTLIVNLS</sequence>
<protein>
    <submittedName>
        <fullName evidence="1">Uncharacterized protein</fullName>
    </submittedName>
</protein>